<dbReference type="EMBL" id="AWTC01000001">
    <property type="protein sequence ID" value="EST13690.1"/>
    <property type="molecule type" value="Genomic_DNA"/>
</dbReference>
<gene>
    <name evidence="1" type="ORF">P343_01510</name>
</gene>
<comment type="caution">
    <text evidence="1">The sequence shown here is derived from an EMBL/GenBank/DDBJ whole genome shotgun (WGS) entry which is preliminary data.</text>
</comment>
<proteinExistence type="predicted"/>
<dbReference type="AlphaFoldDB" id="V6J1L8"/>
<reference evidence="1 2" key="1">
    <citation type="journal article" date="2013" name="Genome Announc.">
        <title>Genome Sequence of Sporolactobacillus laevolacticus DSM442, an Efficient Polymer-Grade D-Lactate Producer from Agricultural Waste Cottonseed as a Nitrogen Source.</title>
        <authorList>
            <person name="Wang H."/>
            <person name="Wang L."/>
            <person name="Ju J."/>
            <person name="Yu B."/>
            <person name="Ma Y."/>
        </authorList>
    </citation>
    <scope>NUCLEOTIDE SEQUENCE [LARGE SCALE GENOMIC DNA]</scope>
    <source>
        <strain evidence="1 2">DSM 442</strain>
    </source>
</reference>
<dbReference type="Proteomes" id="UP000018296">
    <property type="component" value="Unassembled WGS sequence"/>
</dbReference>
<dbReference type="PATRIC" id="fig|1395513.3.peg.311"/>
<dbReference type="OrthoDB" id="9985826at2"/>
<keyword evidence="2" id="KW-1185">Reference proteome</keyword>
<evidence type="ECO:0000313" key="2">
    <source>
        <dbReference type="Proteomes" id="UP000018296"/>
    </source>
</evidence>
<sequence length="120" mass="14462">MDQNANQFYDYRNVPNNYPMQGSSNMSPDNKEIKAISEKYLHHYVIGHLTDGRVIEGIILDVDNDSVTILVVERDETQKEDDSRQMGRFPGFFRFTPFRFPFRFFRRPFFFPFIFPFFWI</sequence>
<name>V6J1L8_9BACL</name>
<dbReference type="CDD" id="cd00600">
    <property type="entry name" value="Sm_like"/>
    <property type="match status" value="1"/>
</dbReference>
<dbReference type="RefSeq" id="WP_023508620.1">
    <property type="nucleotide sequence ID" value="NZ_AWTC01000001.1"/>
</dbReference>
<evidence type="ECO:0000313" key="1">
    <source>
        <dbReference type="EMBL" id="EST13690.1"/>
    </source>
</evidence>
<organism evidence="1 2">
    <name type="scientific">Sporolactobacillus laevolacticus DSM 442</name>
    <dbReference type="NCBI Taxonomy" id="1395513"/>
    <lineage>
        <taxon>Bacteria</taxon>
        <taxon>Bacillati</taxon>
        <taxon>Bacillota</taxon>
        <taxon>Bacilli</taxon>
        <taxon>Bacillales</taxon>
        <taxon>Sporolactobacillaceae</taxon>
        <taxon>Sporolactobacillus</taxon>
    </lineage>
</organism>
<dbReference type="STRING" id="1395513.P343_01510"/>
<accession>V6J1L8</accession>
<protein>
    <submittedName>
        <fullName evidence="1">Uncharacterized protein</fullName>
    </submittedName>
</protein>